<proteinExistence type="predicted"/>
<keyword evidence="2" id="KW-1185">Reference proteome</keyword>
<accession>A0ACC4D1U4</accession>
<protein>
    <submittedName>
        <fullName evidence="1">Uncharacterized protein</fullName>
    </submittedName>
</protein>
<sequence length="100" mass="11617">MHGQTTEQLKEEKKYPAVSMPFKNTSCNLLRSWIQLQGSCTLVQRKIHQHDEDSWCPVANSPTVTSTQLSINGPYDFANLMQWRLHDMRTSYTPLAKRQH</sequence>
<name>A0ACC4D1U4_POPAL</name>
<dbReference type="EMBL" id="RCHU02000001">
    <property type="protein sequence ID" value="KAL3611110.1"/>
    <property type="molecule type" value="Genomic_DNA"/>
</dbReference>
<evidence type="ECO:0000313" key="2">
    <source>
        <dbReference type="Proteomes" id="UP000309997"/>
    </source>
</evidence>
<organism evidence="1 2">
    <name type="scientific">Populus alba</name>
    <name type="common">White poplar</name>
    <dbReference type="NCBI Taxonomy" id="43335"/>
    <lineage>
        <taxon>Eukaryota</taxon>
        <taxon>Viridiplantae</taxon>
        <taxon>Streptophyta</taxon>
        <taxon>Embryophyta</taxon>
        <taxon>Tracheophyta</taxon>
        <taxon>Spermatophyta</taxon>
        <taxon>Magnoliopsida</taxon>
        <taxon>eudicotyledons</taxon>
        <taxon>Gunneridae</taxon>
        <taxon>Pentapetalae</taxon>
        <taxon>rosids</taxon>
        <taxon>fabids</taxon>
        <taxon>Malpighiales</taxon>
        <taxon>Salicaceae</taxon>
        <taxon>Saliceae</taxon>
        <taxon>Populus</taxon>
    </lineage>
</organism>
<comment type="caution">
    <text evidence="1">The sequence shown here is derived from an EMBL/GenBank/DDBJ whole genome shotgun (WGS) entry which is preliminary data.</text>
</comment>
<reference evidence="1 2" key="1">
    <citation type="journal article" date="2024" name="Plant Biotechnol. J.">
        <title>Genome and CRISPR/Cas9 system of a widespread forest tree (Populus alba) in the world.</title>
        <authorList>
            <person name="Liu Y.J."/>
            <person name="Jiang P.F."/>
            <person name="Han X.M."/>
            <person name="Li X.Y."/>
            <person name="Wang H.M."/>
            <person name="Wang Y.J."/>
            <person name="Wang X.X."/>
            <person name="Zeng Q.Y."/>
        </authorList>
    </citation>
    <scope>NUCLEOTIDE SEQUENCE [LARGE SCALE GENOMIC DNA]</scope>
    <source>
        <strain evidence="2">cv. PAL-ZL1</strain>
    </source>
</reference>
<gene>
    <name evidence="1" type="ORF">D5086_002130</name>
</gene>
<dbReference type="Proteomes" id="UP000309997">
    <property type="component" value="Unassembled WGS sequence"/>
</dbReference>
<evidence type="ECO:0000313" key="1">
    <source>
        <dbReference type="EMBL" id="KAL3611110.1"/>
    </source>
</evidence>